<name>A0ABS6BYU3_9CLOT</name>
<accession>A0ABS6BYU3</accession>
<evidence type="ECO:0008006" key="3">
    <source>
        <dbReference type="Google" id="ProtNLM"/>
    </source>
</evidence>
<keyword evidence="2" id="KW-1185">Reference proteome</keyword>
<dbReference type="Proteomes" id="UP000776252">
    <property type="component" value="Unassembled WGS sequence"/>
</dbReference>
<dbReference type="RefSeq" id="WP_216151646.1">
    <property type="nucleotide sequence ID" value="NZ_JAHLDV010000102.1"/>
</dbReference>
<comment type="caution">
    <text evidence="1">The sequence shown here is derived from an EMBL/GenBank/DDBJ whole genome shotgun (WGS) entry which is preliminary data.</text>
</comment>
<proteinExistence type="predicted"/>
<gene>
    <name evidence="1" type="ORF">KPL37_19030</name>
</gene>
<reference evidence="1 2" key="1">
    <citation type="submission" date="2021-06" db="EMBL/GenBank/DDBJ databases">
        <title>Clostridia strains as spoilage organisms.</title>
        <authorList>
            <person name="Wambui J."/>
            <person name="Stephan R."/>
            <person name="Stevens M.J.A."/>
        </authorList>
    </citation>
    <scope>NUCLEOTIDE SEQUENCE [LARGE SCALE GENOMIC DNA]</scope>
    <source>
        <strain evidence="1 2">DSM 14204</strain>
    </source>
</reference>
<sequence length="229" mass="26515">MARIKAVFDADILIHLVKTKSIGLAMETLGCLYISDYVYEHEIKKDTTEGRKIDKLKNNQKIKILKYDKLTKTQKKVYSETYKLLKNEDDSYNPGENPINEGERVTAAFAKACNIYYYMSDDNRASSHIRSLAAIDIVNYCDVLFLHLFVFGKLKINEVRKSYNDFIELYDKEKIPRILKNKGNVCSFEEMVEITYSKFHKYNNLKVLLDNVKENAKGNPAVAVDKIDK</sequence>
<evidence type="ECO:0000313" key="2">
    <source>
        <dbReference type="Proteomes" id="UP000776252"/>
    </source>
</evidence>
<evidence type="ECO:0000313" key="1">
    <source>
        <dbReference type="EMBL" id="MBU3161782.1"/>
    </source>
</evidence>
<protein>
    <recommendedName>
        <fullName evidence="3">PIN domain-containing protein</fullName>
    </recommendedName>
</protein>
<organism evidence="1 2">
    <name type="scientific">Clostridium frigoris</name>
    <dbReference type="NCBI Taxonomy" id="205327"/>
    <lineage>
        <taxon>Bacteria</taxon>
        <taxon>Bacillati</taxon>
        <taxon>Bacillota</taxon>
        <taxon>Clostridia</taxon>
        <taxon>Eubacteriales</taxon>
        <taxon>Clostridiaceae</taxon>
        <taxon>Clostridium</taxon>
    </lineage>
</organism>
<dbReference type="EMBL" id="JAHLDV010000102">
    <property type="protein sequence ID" value="MBU3161782.1"/>
    <property type="molecule type" value="Genomic_DNA"/>
</dbReference>